<accession>A0A9P6XKQ0</accession>
<protein>
    <submittedName>
        <fullName evidence="1">Uncharacterized protein</fullName>
    </submittedName>
</protein>
<name>A0A9P6XKQ0_RHIOR</name>
<evidence type="ECO:0000313" key="2">
    <source>
        <dbReference type="Proteomes" id="UP000716291"/>
    </source>
</evidence>
<comment type="caution">
    <text evidence="1">The sequence shown here is derived from an EMBL/GenBank/DDBJ whole genome shotgun (WGS) entry which is preliminary data.</text>
</comment>
<keyword evidence="2" id="KW-1185">Reference proteome</keyword>
<proteinExistence type="predicted"/>
<reference evidence="1" key="1">
    <citation type="journal article" date="2020" name="Microb. Genom.">
        <title>Genetic diversity of clinical and environmental Mucorales isolates obtained from an investigation of mucormycosis cases among solid organ transplant recipients.</title>
        <authorList>
            <person name="Nguyen M.H."/>
            <person name="Kaul D."/>
            <person name="Muto C."/>
            <person name="Cheng S.J."/>
            <person name="Richter R.A."/>
            <person name="Bruno V.M."/>
            <person name="Liu G."/>
            <person name="Beyhan S."/>
            <person name="Sundermann A.J."/>
            <person name="Mounaud S."/>
            <person name="Pasculle A.W."/>
            <person name="Nierman W.C."/>
            <person name="Driscoll E."/>
            <person name="Cumbie R."/>
            <person name="Clancy C.J."/>
            <person name="Dupont C.L."/>
        </authorList>
    </citation>
    <scope>NUCLEOTIDE SEQUENCE</scope>
    <source>
        <strain evidence="1">GL11</strain>
    </source>
</reference>
<dbReference type="EMBL" id="JAANQT010000016">
    <property type="protein sequence ID" value="KAG1315919.1"/>
    <property type="molecule type" value="Genomic_DNA"/>
</dbReference>
<organism evidence="1 2">
    <name type="scientific">Rhizopus oryzae</name>
    <name type="common">Mucormycosis agent</name>
    <name type="synonym">Rhizopus arrhizus var. delemar</name>
    <dbReference type="NCBI Taxonomy" id="64495"/>
    <lineage>
        <taxon>Eukaryota</taxon>
        <taxon>Fungi</taxon>
        <taxon>Fungi incertae sedis</taxon>
        <taxon>Mucoromycota</taxon>
        <taxon>Mucoromycotina</taxon>
        <taxon>Mucoromycetes</taxon>
        <taxon>Mucorales</taxon>
        <taxon>Mucorineae</taxon>
        <taxon>Rhizopodaceae</taxon>
        <taxon>Rhizopus</taxon>
    </lineage>
</organism>
<sequence length="117" mass="13748">MKQELLNKDLMEEDVVEEFARQLEEVVHIEDEDNDSFFWYQQLPQNEEGGWELLESDNEEEEETQGPLNIRLDPSQKIDAETSDLIKTIMSKIEISNVPEWAKSIPESSWMPNVQNH</sequence>
<evidence type="ECO:0000313" key="1">
    <source>
        <dbReference type="EMBL" id="KAG1315919.1"/>
    </source>
</evidence>
<dbReference type="Proteomes" id="UP000716291">
    <property type="component" value="Unassembled WGS sequence"/>
</dbReference>
<gene>
    <name evidence="1" type="ORF">G6F64_000277</name>
</gene>
<dbReference type="AlphaFoldDB" id="A0A9P6XKQ0"/>